<dbReference type="GO" id="GO:0070573">
    <property type="term" value="F:metallodipeptidase activity"/>
    <property type="evidence" value="ECO:0007669"/>
    <property type="project" value="InterPro"/>
</dbReference>
<dbReference type="Gene3D" id="3.20.20.140">
    <property type="entry name" value="Metal-dependent hydrolases"/>
    <property type="match status" value="1"/>
</dbReference>
<dbReference type="InterPro" id="IPR032466">
    <property type="entry name" value="Metal_Hydrolase"/>
</dbReference>
<sequence length="326" mass="36849">MNQPVIDLHCDLLSYLTQPDSHLYNTEDIGCAIPYLKKGNVKLQVMALFAAVEEKSHQFGLKQSEIFRDLNTQENELYRFEKKHLGNFTTAEKIGMIAAVESGSAFCDENITLKQGFENLEKIIANVGNLLYISFTHHAENRFGGGNCSAAGLKNDGKAMIDYLHNRNIAIDFSHTGDALAYDILNYISKENISVPIIASHSNYRPVFDHPRNLPDEVAQEIIHRKGLIGLNFVRAFVNPEKAHRLNDHLAHGIELGGENAVCYGADYFYTKRHPDQSRIPFYFAEHGNAARYPEINTAFEKQFGAWQTGKISSQNALDFIKRLWK</sequence>
<dbReference type="GO" id="GO:0006508">
    <property type="term" value="P:proteolysis"/>
    <property type="evidence" value="ECO:0007669"/>
    <property type="project" value="InterPro"/>
</dbReference>
<protein>
    <recommendedName>
        <fullName evidence="3">Membrane dipeptidase (Peptidase family M19)</fullName>
    </recommendedName>
</protein>
<dbReference type="EMBL" id="CP037954">
    <property type="protein sequence ID" value="QBO59687.1"/>
    <property type="molecule type" value="Genomic_DNA"/>
</dbReference>
<dbReference type="OrthoDB" id="9804920at2"/>
<dbReference type="Proteomes" id="UP000294419">
    <property type="component" value="Chromosome"/>
</dbReference>
<dbReference type="KEGG" id="csal:NBC122_02887"/>
<accession>A0A4P6ZJE0</accession>
<evidence type="ECO:0000313" key="1">
    <source>
        <dbReference type="EMBL" id="QBO59687.1"/>
    </source>
</evidence>
<dbReference type="SUPFAM" id="SSF51556">
    <property type="entry name" value="Metallo-dependent hydrolases"/>
    <property type="match status" value="1"/>
</dbReference>
<proteinExistence type="predicted"/>
<reference evidence="1 2" key="1">
    <citation type="submission" date="2019-03" db="EMBL/GenBank/DDBJ databases">
        <authorList>
            <person name="Kim H."/>
            <person name="Yu S.-M."/>
        </authorList>
    </citation>
    <scope>NUCLEOTIDE SEQUENCE [LARGE SCALE GENOMIC DNA]</scope>
    <source>
        <strain evidence="1 2">NBC122</strain>
    </source>
</reference>
<dbReference type="PANTHER" id="PTHR10443:SF12">
    <property type="entry name" value="DIPEPTIDASE"/>
    <property type="match status" value="1"/>
</dbReference>
<organism evidence="1 2">
    <name type="scientific">Chryseobacterium salivictor</name>
    <dbReference type="NCBI Taxonomy" id="2547600"/>
    <lineage>
        <taxon>Bacteria</taxon>
        <taxon>Pseudomonadati</taxon>
        <taxon>Bacteroidota</taxon>
        <taxon>Flavobacteriia</taxon>
        <taxon>Flavobacteriales</taxon>
        <taxon>Weeksellaceae</taxon>
        <taxon>Chryseobacterium group</taxon>
        <taxon>Chryseobacterium</taxon>
    </lineage>
</organism>
<keyword evidence="2" id="KW-1185">Reference proteome</keyword>
<evidence type="ECO:0000313" key="2">
    <source>
        <dbReference type="Proteomes" id="UP000294419"/>
    </source>
</evidence>
<dbReference type="InterPro" id="IPR008257">
    <property type="entry name" value="Pept_M19"/>
</dbReference>
<evidence type="ECO:0008006" key="3">
    <source>
        <dbReference type="Google" id="ProtNLM"/>
    </source>
</evidence>
<dbReference type="AlphaFoldDB" id="A0A4P6ZJE0"/>
<dbReference type="PANTHER" id="PTHR10443">
    <property type="entry name" value="MICROSOMAL DIPEPTIDASE"/>
    <property type="match status" value="1"/>
</dbReference>
<dbReference type="RefSeq" id="WP_133440995.1">
    <property type="nucleotide sequence ID" value="NZ_CP037954.1"/>
</dbReference>
<dbReference type="Pfam" id="PF01244">
    <property type="entry name" value="Peptidase_M19"/>
    <property type="match status" value="1"/>
</dbReference>
<dbReference type="PROSITE" id="PS51365">
    <property type="entry name" value="RENAL_DIPEPTIDASE_2"/>
    <property type="match status" value="1"/>
</dbReference>
<gene>
    <name evidence="1" type="ORF">NBC122_02887</name>
</gene>
<name>A0A4P6ZJE0_9FLAO</name>